<evidence type="ECO:0000313" key="2">
    <source>
        <dbReference type="EMBL" id="KAJ4471490.1"/>
    </source>
</evidence>
<keyword evidence="3" id="KW-1185">Reference proteome</keyword>
<dbReference type="AlphaFoldDB" id="A0A9W9A0C5"/>
<dbReference type="Proteomes" id="UP001150266">
    <property type="component" value="Unassembled WGS sequence"/>
</dbReference>
<proteinExistence type="predicted"/>
<sequence length="292" mass="31731">MSPIPSSSKFRTKQDPKHNSDTKPVMSNALSVAQPLPSSTLESKINATPSESNVISRELLQMSNIHLARSNSTTTHSQNSGSNPVPAIPKYTHHPRHYHFDSSIIIHMGQSEFKLYRGALVRARTGMARKTENLTASNVVASGTVPTCALDGIISKEDFVGLLDALEDAIGITTSGPPSFTNTISILRASYALVFTKFYNWSKMELEKMWGIFDEPVSVPSLRPSVKLGASQSTETIIVARTCNVQRVICPALYKLFRSEEFGRPLSTASASGPAGKLKPLRTSEHGLSTSD</sequence>
<evidence type="ECO:0000313" key="3">
    <source>
        <dbReference type="Proteomes" id="UP001150266"/>
    </source>
</evidence>
<evidence type="ECO:0000256" key="1">
    <source>
        <dbReference type="SAM" id="MobiDB-lite"/>
    </source>
</evidence>
<feature type="region of interest" description="Disordered" evidence="1">
    <location>
        <begin position="267"/>
        <end position="292"/>
    </location>
</feature>
<dbReference type="OrthoDB" id="2746456at2759"/>
<reference evidence="2" key="1">
    <citation type="submission" date="2022-08" db="EMBL/GenBank/DDBJ databases">
        <title>A Global Phylogenomic Analysis of the Shiitake Genus Lentinula.</title>
        <authorList>
            <consortium name="DOE Joint Genome Institute"/>
            <person name="Sierra-Patev S."/>
            <person name="Min B."/>
            <person name="Naranjo-Ortiz M."/>
            <person name="Looney B."/>
            <person name="Konkel Z."/>
            <person name="Slot J.C."/>
            <person name="Sakamoto Y."/>
            <person name="Steenwyk J.L."/>
            <person name="Rokas A."/>
            <person name="Carro J."/>
            <person name="Camarero S."/>
            <person name="Ferreira P."/>
            <person name="Molpeceres G."/>
            <person name="Ruiz-Duenas F.J."/>
            <person name="Serrano A."/>
            <person name="Henrissat B."/>
            <person name="Drula E."/>
            <person name="Hughes K.W."/>
            <person name="Mata J.L."/>
            <person name="Ishikawa N.K."/>
            <person name="Vargas-Isla R."/>
            <person name="Ushijima S."/>
            <person name="Smith C.A."/>
            <person name="Ahrendt S."/>
            <person name="Andreopoulos W."/>
            <person name="He G."/>
            <person name="Labutti K."/>
            <person name="Lipzen A."/>
            <person name="Ng V."/>
            <person name="Riley R."/>
            <person name="Sandor L."/>
            <person name="Barry K."/>
            <person name="Martinez A.T."/>
            <person name="Xiao Y."/>
            <person name="Gibbons J.G."/>
            <person name="Terashima K."/>
            <person name="Grigoriev I.V."/>
            <person name="Hibbett D.S."/>
        </authorList>
    </citation>
    <scope>NUCLEOTIDE SEQUENCE</scope>
    <source>
        <strain evidence="2">JLM2183</strain>
    </source>
</reference>
<evidence type="ECO:0008006" key="4">
    <source>
        <dbReference type="Google" id="ProtNLM"/>
    </source>
</evidence>
<feature type="region of interest" description="Disordered" evidence="1">
    <location>
        <begin position="1"/>
        <end position="32"/>
    </location>
</feature>
<protein>
    <recommendedName>
        <fullName evidence="4">BTB domain-containing protein</fullName>
    </recommendedName>
</protein>
<comment type="caution">
    <text evidence="2">The sequence shown here is derived from an EMBL/GenBank/DDBJ whole genome shotgun (WGS) entry which is preliminary data.</text>
</comment>
<accession>A0A9W9A0C5</accession>
<feature type="compositionally biased region" description="Basic and acidic residues" evidence="1">
    <location>
        <begin position="12"/>
        <end position="21"/>
    </location>
</feature>
<organism evidence="2 3">
    <name type="scientific">Lentinula aciculospora</name>
    <dbReference type="NCBI Taxonomy" id="153920"/>
    <lineage>
        <taxon>Eukaryota</taxon>
        <taxon>Fungi</taxon>
        <taxon>Dikarya</taxon>
        <taxon>Basidiomycota</taxon>
        <taxon>Agaricomycotina</taxon>
        <taxon>Agaricomycetes</taxon>
        <taxon>Agaricomycetidae</taxon>
        <taxon>Agaricales</taxon>
        <taxon>Marasmiineae</taxon>
        <taxon>Omphalotaceae</taxon>
        <taxon>Lentinula</taxon>
    </lineage>
</organism>
<dbReference type="EMBL" id="JAOTPV010000022">
    <property type="protein sequence ID" value="KAJ4471490.1"/>
    <property type="molecule type" value="Genomic_DNA"/>
</dbReference>
<name>A0A9W9A0C5_9AGAR</name>
<gene>
    <name evidence="2" type="ORF">J3R30DRAFT_3709992</name>
</gene>